<dbReference type="OMA" id="CRSQHTD"/>
<dbReference type="SMART" id="SM00034">
    <property type="entry name" value="CLECT"/>
    <property type="match status" value="2"/>
</dbReference>
<evidence type="ECO:0000313" key="2">
    <source>
        <dbReference type="Ensembl" id="ENSKMAP00000005629.1"/>
    </source>
</evidence>
<dbReference type="Ensembl" id="ENSKMAT00000005728.1">
    <property type="protein sequence ID" value="ENSKMAP00000005629.1"/>
    <property type="gene ID" value="ENSKMAG00000004273.1"/>
</dbReference>
<dbReference type="PANTHER" id="PTHR45784">
    <property type="entry name" value="C-TYPE LECTIN DOMAIN FAMILY 20 MEMBER A-RELATED"/>
    <property type="match status" value="1"/>
</dbReference>
<dbReference type="Gene3D" id="3.10.100.10">
    <property type="entry name" value="Mannose-Binding Protein A, subunit A"/>
    <property type="match status" value="2"/>
</dbReference>
<dbReference type="PROSITE" id="PS50041">
    <property type="entry name" value="C_TYPE_LECTIN_2"/>
    <property type="match status" value="2"/>
</dbReference>
<evidence type="ECO:0000259" key="1">
    <source>
        <dbReference type="PROSITE" id="PS50041"/>
    </source>
</evidence>
<dbReference type="InterPro" id="IPR001304">
    <property type="entry name" value="C-type_lectin-like"/>
</dbReference>
<accession>A0A3Q3A444</accession>
<organism evidence="2 3">
    <name type="scientific">Kryptolebias marmoratus</name>
    <name type="common">Mangrove killifish</name>
    <name type="synonym">Rivulus marmoratus</name>
    <dbReference type="NCBI Taxonomy" id="37003"/>
    <lineage>
        <taxon>Eukaryota</taxon>
        <taxon>Metazoa</taxon>
        <taxon>Chordata</taxon>
        <taxon>Craniata</taxon>
        <taxon>Vertebrata</taxon>
        <taxon>Euteleostomi</taxon>
        <taxon>Actinopterygii</taxon>
        <taxon>Neopterygii</taxon>
        <taxon>Teleostei</taxon>
        <taxon>Neoteleostei</taxon>
        <taxon>Acanthomorphata</taxon>
        <taxon>Ovalentaria</taxon>
        <taxon>Atherinomorphae</taxon>
        <taxon>Cyprinodontiformes</taxon>
        <taxon>Rivulidae</taxon>
        <taxon>Kryptolebias</taxon>
    </lineage>
</organism>
<reference evidence="2" key="1">
    <citation type="submission" date="2025-08" db="UniProtKB">
        <authorList>
            <consortium name="Ensembl"/>
        </authorList>
    </citation>
    <scope>IDENTIFICATION</scope>
</reference>
<reference evidence="2" key="2">
    <citation type="submission" date="2025-09" db="UniProtKB">
        <authorList>
            <consortium name="Ensembl"/>
        </authorList>
    </citation>
    <scope>IDENTIFICATION</scope>
</reference>
<protein>
    <submittedName>
        <fullName evidence="2">Macrophage mannose receptor 1-like</fullName>
    </submittedName>
</protein>
<dbReference type="Proteomes" id="UP000264800">
    <property type="component" value="Unplaced"/>
</dbReference>
<dbReference type="GeneTree" id="ENSGT00940000163911"/>
<dbReference type="InterPro" id="IPR016187">
    <property type="entry name" value="CTDL_fold"/>
</dbReference>
<sequence>MSLMKTWNEAQSYCREEFSDLATIQNSDNITEAKQVAGIPKVWIGLFNGSWKWSQEENQDISSSIWYQNWYLNEPQEDNCVMFRNDGFWFTKDCGNQYKFVCYNALLGAHVLVEQEMTWSDAQAYCRSQYTDLSSIKNGIDNGFVFSAIFLKASPVWIGLHRSTWVWSDNSSVSFRAWGFQLKTETGDCVLMDLLSGTWLWKPCSEEHYFLCQIDIRPSVKRSVKIRLSPGSADLNDPAVQESILQQLQMEIPEDVKLRWKTQPDGKIFQKESETAPPAACDQCDTV</sequence>
<dbReference type="AlphaFoldDB" id="A0A3Q3A444"/>
<dbReference type="SUPFAM" id="SSF56436">
    <property type="entry name" value="C-type lectin-like"/>
    <property type="match status" value="2"/>
</dbReference>
<evidence type="ECO:0000313" key="3">
    <source>
        <dbReference type="Proteomes" id="UP000264800"/>
    </source>
</evidence>
<feature type="domain" description="C-type lectin" evidence="1">
    <location>
        <begin position="1"/>
        <end position="103"/>
    </location>
</feature>
<proteinExistence type="predicted"/>
<keyword evidence="3" id="KW-1185">Reference proteome</keyword>
<name>A0A3Q3A444_KRYMA</name>
<dbReference type="InterPro" id="IPR016186">
    <property type="entry name" value="C-type_lectin-like/link_sf"/>
</dbReference>
<dbReference type="PANTHER" id="PTHR45784:SF3">
    <property type="entry name" value="C-TYPE LECTIN DOMAIN FAMILY 4 MEMBER K-LIKE-RELATED"/>
    <property type="match status" value="1"/>
</dbReference>
<feature type="domain" description="C-type lectin" evidence="1">
    <location>
        <begin position="98"/>
        <end position="213"/>
    </location>
</feature>
<dbReference type="Pfam" id="PF00059">
    <property type="entry name" value="Lectin_C"/>
    <property type="match status" value="2"/>
</dbReference>